<gene>
    <name evidence="2" type="ORF">Y5S_01265</name>
</gene>
<evidence type="ECO:0000313" key="3">
    <source>
        <dbReference type="Proteomes" id="UP000029444"/>
    </source>
</evidence>
<evidence type="ECO:0000313" key="2">
    <source>
        <dbReference type="EMBL" id="KGD65372.1"/>
    </source>
</evidence>
<feature type="signal peptide" evidence="1">
    <location>
        <begin position="1"/>
        <end position="23"/>
    </location>
</feature>
<dbReference type="STRING" id="1177154.Y5S_01265"/>
<sequence>MQWRFLKGLAPTLLLASAFTFQGCSLARVDDNLPYGVLNNNDLQLVEDGLPTYLLMVDGLIENWPESESLLSSGADLYGAYAGIFVEEPERARKLSNKALVYAFRAACARDGDYCDLRGLSVPEFEALLDDASKKDVPMLFTLGSAWAGYIQQNTSDWNAVAELGRVEAIMDRVVELDEGYQYGQAHMYLGVLNSILPASLGGNPDKAQTHFEKAVTLSEGKNLLAPVLYAEKYARLVFDRELHDRLLNEVLAADPEVHGLTLQNTYAQQQATALLADADDYF</sequence>
<evidence type="ECO:0000256" key="1">
    <source>
        <dbReference type="SAM" id="SignalP"/>
    </source>
</evidence>
<dbReference type="PROSITE" id="PS51257">
    <property type="entry name" value="PROKAR_LIPOPROTEIN"/>
    <property type="match status" value="1"/>
</dbReference>
<dbReference type="EMBL" id="ARXV01000004">
    <property type="protein sequence ID" value="KGD65372.1"/>
    <property type="molecule type" value="Genomic_DNA"/>
</dbReference>
<dbReference type="AlphaFoldDB" id="A0A095SLA5"/>
<comment type="caution">
    <text evidence="2">The sequence shown here is derived from an EMBL/GenBank/DDBJ whole genome shotgun (WGS) entry which is preliminary data.</text>
</comment>
<accession>A0A095SLA5</accession>
<dbReference type="PATRIC" id="fig|1177154.3.peg.1289"/>
<feature type="chain" id="PRO_5001911097" description="Lipoprotein" evidence="1">
    <location>
        <begin position="24"/>
        <end position="283"/>
    </location>
</feature>
<keyword evidence="1" id="KW-0732">Signal</keyword>
<protein>
    <recommendedName>
        <fullName evidence="4">Lipoprotein</fullName>
    </recommendedName>
</protein>
<dbReference type="Gene3D" id="1.25.40.920">
    <property type="entry name" value="TRAP transporter T-component"/>
    <property type="match status" value="1"/>
</dbReference>
<evidence type="ECO:0008006" key="4">
    <source>
        <dbReference type="Google" id="ProtNLM"/>
    </source>
</evidence>
<dbReference type="InterPro" id="IPR031823">
    <property type="entry name" value="TatT"/>
</dbReference>
<dbReference type="eggNOG" id="ENOG502Z7TM">
    <property type="taxonomic scope" value="Bacteria"/>
</dbReference>
<keyword evidence="3" id="KW-1185">Reference proteome</keyword>
<reference evidence="2 3" key="1">
    <citation type="submission" date="2012-09" db="EMBL/GenBank/DDBJ databases">
        <title>Genome Sequence of alkane-degrading Bacterium Alcanivorax sp. 19-m-6.</title>
        <authorList>
            <person name="Lai Q."/>
            <person name="Shao Z."/>
        </authorList>
    </citation>
    <scope>NUCLEOTIDE SEQUENCE [LARGE SCALE GENOMIC DNA]</scope>
    <source>
        <strain evidence="2 3">19-m-6</strain>
    </source>
</reference>
<dbReference type="OrthoDB" id="5290315at2"/>
<dbReference type="InterPro" id="IPR038537">
    <property type="entry name" value="TatT_sf"/>
</dbReference>
<proteinExistence type="predicted"/>
<organism evidence="2 3">
    <name type="scientific">Alcanivorax nanhaiticus</name>
    <dbReference type="NCBI Taxonomy" id="1177154"/>
    <lineage>
        <taxon>Bacteria</taxon>
        <taxon>Pseudomonadati</taxon>
        <taxon>Pseudomonadota</taxon>
        <taxon>Gammaproteobacteria</taxon>
        <taxon>Oceanospirillales</taxon>
        <taxon>Alcanivoracaceae</taxon>
        <taxon>Alcanivorax</taxon>
    </lineage>
</organism>
<dbReference type="Proteomes" id="UP000029444">
    <property type="component" value="Unassembled WGS sequence"/>
</dbReference>
<dbReference type="Pfam" id="PF16811">
    <property type="entry name" value="TAtT"/>
    <property type="match status" value="1"/>
</dbReference>
<name>A0A095SLA5_9GAMM</name>